<dbReference type="RefSeq" id="WP_131448757.1">
    <property type="nucleotide sequence ID" value="NZ_SJZI01000042.1"/>
</dbReference>
<proteinExistence type="predicted"/>
<evidence type="ECO:0000313" key="1">
    <source>
        <dbReference type="EMBL" id="TCJ14034.1"/>
    </source>
</evidence>
<dbReference type="Gene3D" id="3.30.240.20">
    <property type="entry name" value="bsu07140 like domains"/>
    <property type="match status" value="1"/>
</dbReference>
<gene>
    <name evidence="1" type="ORF">EPD60_08445</name>
</gene>
<reference evidence="1 2" key="1">
    <citation type="submission" date="2019-03" db="EMBL/GenBank/DDBJ databases">
        <authorList>
            <person name="Kim M.K.M."/>
        </authorList>
    </citation>
    <scope>NUCLEOTIDE SEQUENCE [LARGE SCALE GENOMIC DNA]</scope>
    <source>
        <strain evidence="1 2">17J68-12</strain>
    </source>
</reference>
<dbReference type="EMBL" id="SJZI01000042">
    <property type="protein sequence ID" value="TCJ14034.1"/>
    <property type="molecule type" value="Genomic_DNA"/>
</dbReference>
<dbReference type="OrthoDB" id="9793799at2"/>
<protein>
    <recommendedName>
        <fullName evidence="3">DUF421 domain-containing protein</fullName>
    </recommendedName>
</protein>
<comment type="caution">
    <text evidence="1">The sequence shown here is derived from an EMBL/GenBank/DDBJ whole genome shotgun (WGS) entry which is preliminary data.</text>
</comment>
<accession>A0A4R1BAQ8</accession>
<dbReference type="AlphaFoldDB" id="A0A4R1BAQ8"/>
<organism evidence="1 2">
    <name type="scientific">Flaviaesturariibacter flavus</name>
    <dbReference type="NCBI Taxonomy" id="2502780"/>
    <lineage>
        <taxon>Bacteria</taxon>
        <taxon>Pseudomonadati</taxon>
        <taxon>Bacteroidota</taxon>
        <taxon>Chitinophagia</taxon>
        <taxon>Chitinophagales</taxon>
        <taxon>Chitinophagaceae</taxon>
        <taxon>Flaviaestuariibacter</taxon>
    </lineage>
</organism>
<dbReference type="Proteomes" id="UP000295334">
    <property type="component" value="Unassembled WGS sequence"/>
</dbReference>
<name>A0A4R1BAQ8_9BACT</name>
<keyword evidence="2" id="KW-1185">Reference proteome</keyword>
<evidence type="ECO:0000313" key="2">
    <source>
        <dbReference type="Proteomes" id="UP000295334"/>
    </source>
</evidence>
<sequence>MAILLANKALGKLSQLNAFFERLVKGGRRRLYGEGRFFESELRNASVTETDIREQLRLLLNTGQLDEVTGIFVEKSGKISFTRK</sequence>
<dbReference type="InterPro" id="IPR023090">
    <property type="entry name" value="UPF0702_alpha/beta_dom_sf"/>
</dbReference>
<evidence type="ECO:0008006" key="3">
    <source>
        <dbReference type="Google" id="ProtNLM"/>
    </source>
</evidence>